<protein>
    <recommendedName>
        <fullName evidence="1">Cyclophilin TM1367-like domain-containing protein</fullName>
    </recommendedName>
</protein>
<evidence type="ECO:0000259" key="1">
    <source>
        <dbReference type="Pfam" id="PF04126"/>
    </source>
</evidence>
<feature type="domain" description="Cyclophilin TM1367-like" evidence="1">
    <location>
        <begin position="4"/>
        <end position="121"/>
    </location>
</feature>
<dbReference type="InterPro" id="IPR029000">
    <property type="entry name" value="Cyclophilin-like_dom_sf"/>
</dbReference>
<reference evidence="2 3" key="1">
    <citation type="submission" date="2019-03" db="EMBL/GenBank/DDBJ databases">
        <title>Metabolic potential of uncultured bacteria and archaea associated with petroleum seepage in deep-sea sediments.</title>
        <authorList>
            <person name="Dong X."/>
            <person name="Hubert C."/>
        </authorList>
    </citation>
    <scope>NUCLEOTIDE SEQUENCE [LARGE SCALE GENOMIC DNA]</scope>
    <source>
        <strain evidence="2">E26_bin6</strain>
    </source>
</reference>
<dbReference type="Pfam" id="PF04126">
    <property type="entry name" value="Cyclophil_like"/>
    <property type="match status" value="1"/>
</dbReference>
<dbReference type="Proteomes" id="UP000316674">
    <property type="component" value="Unassembled WGS sequence"/>
</dbReference>
<dbReference type="SUPFAM" id="SSF50891">
    <property type="entry name" value="Cyclophilin-like"/>
    <property type="match status" value="1"/>
</dbReference>
<comment type="caution">
    <text evidence="2">The sequence shown here is derived from an EMBL/GenBank/DDBJ whole genome shotgun (WGS) entry which is preliminary data.</text>
</comment>
<dbReference type="AlphaFoldDB" id="A0A523ZEZ5"/>
<accession>A0A523ZEZ5</accession>
<dbReference type="Gene3D" id="2.40.100.20">
    <property type="match status" value="1"/>
</dbReference>
<dbReference type="EMBL" id="SOHY01000146">
    <property type="protein sequence ID" value="TEU02295.1"/>
    <property type="molecule type" value="Genomic_DNA"/>
</dbReference>
<proteinExistence type="predicted"/>
<evidence type="ECO:0000313" key="2">
    <source>
        <dbReference type="EMBL" id="TEU02295.1"/>
    </source>
</evidence>
<sequence>MPGRIRIIAGKVEKIALLNDSPAAETLRKSLPLEATVNRWGDEIYFSISAKLSGGEKRKIVNKGDIAFWPPGNAFCIFFGPTPISEGEEIRPASEVIILGEVEEGAQAFRKVEDGERIRIEEV</sequence>
<evidence type="ECO:0000313" key="3">
    <source>
        <dbReference type="Proteomes" id="UP000316674"/>
    </source>
</evidence>
<dbReference type="InterPro" id="IPR025658">
    <property type="entry name" value="Cyclophilin_TM1367"/>
</dbReference>
<name>A0A523ZEZ5_UNCAE</name>
<organism evidence="2 3">
    <name type="scientific">Aerophobetes bacterium</name>
    <dbReference type="NCBI Taxonomy" id="2030807"/>
    <lineage>
        <taxon>Bacteria</taxon>
        <taxon>Candidatus Aerophobota</taxon>
    </lineage>
</organism>
<gene>
    <name evidence="2" type="ORF">E3I16_02360</name>
</gene>